<dbReference type="CDD" id="cd00729">
    <property type="entry name" value="rubredoxin_SM"/>
    <property type="match status" value="1"/>
</dbReference>
<dbReference type="Gene3D" id="2.20.28.10">
    <property type="match status" value="1"/>
</dbReference>
<comment type="cofactor">
    <cofactor evidence="1">
        <name>Fe(3+)</name>
        <dbReference type="ChEBI" id="CHEBI:29034"/>
    </cofactor>
</comment>
<dbReference type="InterPro" id="IPR052364">
    <property type="entry name" value="Rubrerythrin"/>
</dbReference>
<dbReference type="GO" id="GO:0016491">
    <property type="term" value="F:oxidoreductase activity"/>
    <property type="evidence" value="ECO:0007669"/>
    <property type="project" value="InterPro"/>
</dbReference>
<dbReference type="Pfam" id="PF02915">
    <property type="entry name" value="Rubrerythrin"/>
    <property type="match status" value="1"/>
</dbReference>
<proteinExistence type="predicted"/>
<sequence length="221" mass="25473">MRQYETYRCNKCGNEVEVQKVGGGTLVCCGEEMECITSNLTAVNLMKAFAGESQARNKYEFFAKVAYEEGLHRIAKHFQEAADNEKYHAMAEYKAYNKLVKDIELDTTQKNLMYAADGERYEHEEMYPNFAAIAKEEGLNEIARLFRAISKVEVEHEAEYLELKRILEAEGFFESVNNEEWICEVCGHVHRGKKPPEKCPLCKADKEYFKKKCQDSSRGDC</sequence>
<dbReference type="InterPro" id="IPR012347">
    <property type="entry name" value="Ferritin-like"/>
</dbReference>
<gene>
    <name evidence="8" type="ORF">IMZ28_02695</name>
</gene>
<dbReference type="GO" id="GO:0005506">
    <property type="term" value="F:iron ion binding"/>
    <property type="evidence" value="ECO:0007669"/>
    <property type="project" value="InterPro"/>
</dbReference>
<dbReference type="SUPFAM" id="SSF57802">
    <property type="entry name" value="Rubredoxin-like"/>
    <property type="match status" value="2"/>
</dbReference>
<dbReference type="Gene3D" id="2.20.28.100">
    <property type="entry name" value="Desulphoferrodoxin, N-terminal domain"/>
    <property type="match status" value="1"/>
</dbReference>
<evidence type="ECO:0000256" key="2">
    <source>
        <dbReference type="ARBA" id="ARBA00022448"/>
    </source>
</evidence>
<dbReference type="InterPro" id="IPR009040">
    <property type="entry name" value="Ferritin-like_diiron"/>
</dbReference>
<dbReference type="InterPro" id="IPR048574">
    <property type="entry name" value="RUBY_RBDX"/>
</dbReference>
<dbReference type="InterPro" id="IPR024934">
    <property type="entry name" value="Rubredoxin-like_dom"/>
</dbReference>
<reference evidence="8 9" key="1">
    <citation type="submission" date="2020-10" db="EMBL/GenBank/DDBJ databases">
        <title>The genome of sulfurovum sp.</title>
        <authorList>
            <person name="Xie S."/>
            <person name="Shao Z."/>
            <person name="Jiang L."/>
        </authorList>
    </citation>
    <scope>NUCLEOTIDE SEQUENCE [LARGE SCALE GENOMIC DNA]</scope>
    <source>
        <strain evidence="8 9">ST-419</strain>
    </source>
</reference>
<evidence type="ECO:0000313" key="8">
    <source>
        <dbReference type="EMBL" id="QOR62401.1"/>
    </source>
</evidence>
<dbReference type="KEGG" id="sinu:IMZ28_02695"/>
<dbReference type="InterPro" id="IPR004462">
    <property type="entry name" value="Desulfoferrodoxin_N"/>
</dbReference>
<keyword evidence="5" id="KW-0408">Iron</keyword>
<evidence type="ECO:0000313" key="9">
    <source>
        <dbReference type="Proteomes" id="UP000595074"/>
    </source>
</evidence>
<protein>
    <submittedName>
        <fullName evidence="8">Desulfoferrodoxin FeS4 iron-binding domain-containing protein</fullName>
    </submittedName>
</protein>
<evidence type="ECO:0000256" key="5">
    <source>
        <dbReference type="ARBA" id="ARBA00023004"/>
    </source>
</evidence>
<dbReference type="AlphaFoldDB" id="A0A7M1S612"/>
<keyword evidence="2" id="KW-0813">Transport</keyword>
<dbReference type="InterPro" id="IPR038094">
    <property type="entry name" value="Desulfoferrodoxin_N_sf"/>
</dbReference>
<dbReference type="SUPFAM" id="SSF47240">
    <property type="entry name" value="Ferritin-like"/>
    <property type="match status" value="1"/>
</dbReference>
<dbReference type="Pfam" id="PF21349">
    <property type="entry name" value="RUBY_RBDX"/>
    <property type="match status" value="1"/>
</dbReference>
<dbReference type="PANTHER" id="PTHR43865:SF1">
    <property type="entry name" value="RUBRERYTHRIN-RELATED"/>
    <property type="match status" value="1"/>
</dbReference>
<dbReference type="InterPro" id="IPR003251">
    <property type="entry name" value="Rr_diiron-bd_dom"/>
</dbReference>
<dbReference type="PROSITE" id="PS50903">
    <property type="entry name" value="RUBREDOXIN_LIKE"/>
    <property type="match status" value="1"/>
</dbReference>
<dbReference type="InterPro" id="IPR009078">
    <property type="entry name" value="Ferritin-like_SF"/>
</dbReference>
<dbReference type="EMBL" id="CP063164">
    <property type="protein sequence ID" value="QOR62401.1"/>
    <property type="molecule type" value="Genomic_DNA"/>
</dbReference>
<dbReference type="CDD" id="cd00974">
    <property type="entry name" value="DSRD"/>
    <property type="match status" value="1"/>
</dbReference>
<dbReference type="Pfam" id="PF06397">
    <property type="entry name" value="Desulfoferrod_N"/>
    <property type="match status" value="1"/>
</dbReference>
<feature type="domain" description="Ferritin-like diiron" evidence="7">
    <location>
        <begin position="35"/>
        <end position="171"/>
    </location>
</feature>
<keyword evidence="4" id="KW-0249">Electron transport</keyword>
<name>A0A7M1S612_9BACT</name>
<organism evidence="8 9">
    <name type="scientific">Sulfurovum indicum</name>
    <dbReference type="NCBI Taxonomy" id="2779528"/>
    <lineage>
        <taxon>Bacteria</taxon>
        <taxon>Pseudomonadati</taxon>
        <taxon>Campylobacterota</taxon>
        <taxon>Epsilonproteobacteria</taxon>
        <taxon>Campylobacterales</taxon>
        <taxon>Sulfurovaceae</taxon>
        <taxon>Sulfurovum</taxon>
    </lineage>
</organism>
<evidence type="ECO:0000256" key="1">
    <source>
        <dbReference type="ARBA" id="ARBA00001965"/>
    </source>
</evidence>
<dbReference type="NCBIfam" id="TIGR00319">
    <property type="entry name" value="desulf_FeS4"/>
    <property type="match status" value="1"/>
</dbReference>
<dbReference type="Gene3D" id="1.20.1260.10">
    <property type="match status" value="1"/>
</dbReference>
<dbReference type="CDD" id="cd01041">
    <property type="entry name" value="Rubrerythrin"/>
    <property type="match status" value="1"/>
</dbReference>
<evidence type="ECO:0000259" key="7">
    <source>
        <dbReference type="PROSITE" id="PS50905"/>
    </source>
</evidence>
<keyword evidence="9" id="KW-1185">Reference proteome</keyword>
<dbReference type="RefSeq" id="WP_197549168.1">
    <property type="nucleotide sequence ID" value="NZ_CP063164.1"/>
</dbReference>
<accession>A0A7M1S612</accession>
<dbReference type="Proteomes" id="UP000595074">
    <property type="component" value="Chromosome"/>
</dbReference>
<dbReference type="PANTHER" id="PTHR43865">
    <property type="entry name" value="RUBRERYTHRIN-RELATED"/>
    <property type="match status" value="1"/>
</dbReference>
<keyword evidence="3" id="KW-0479">Metal-binding</keyword>
<dbReference type="PROSITE" id="PS50905">
    <property type="entry name" value="FERRITIN_LIKE"/>
    <property type="match status" value="1"/>
</dbReference>
<evidence type="ECO:0000259" key="6">
    <source>
        <dbReference type="PROSITE" id="PS50903"/>
    </source>
</evidence>
<evidence type="ECO:0000256" key="3">
    <source>
        <dbReference type="ARBA" id="ARBA00022723"/>
    </source>
</evidence>
<feature type="domain" description="Rubredoxin-like" evidence="6">
    <location>
        <begin position="178"/>
        <end position="212"/>
    </location>
</feature>
<evidence type="ECO:0000256" key="4">
    <source>
        <dbReference type="ARBA" id="ARBA00022982"/>
    </source>
</evidence>